<keyword evidence="9" id="KW-0472">Membrane</keyword>
<gene>
    <name evidence="12" type="primary">fliJ</name>
    <name evidence="12" type="ORF">GCM10011396_54110</name>
</gene>
<keyword evidence="8" id="KW-0653">Protein transport</keyword>
<dbReference type="InterPro" id="IPR012823">
    <property type="entry name" value="Flagell_FliJ"/>
</dbReference>
<keyword evidence="6" id="KW-0145">Chemotaxis</keyword>
<keyword evidence="7" id="KW-1005">Bacterial flagellum biogenesis</keyword>
<keyword evidence="5" id="KW-1003">Cell membrane</keyword>
<reference evidence="12" key="1">
    <citation type="journal article" date="2014" name="Int. J. Syst. Evol. Microbiol.">
        <title>Complete genome sequence of Corynebacterium casei LMG S-19264T (=DSM 44701T), isolated from a smear-ripened cheese.</title>
        <authorList>
            <consortium name="US DOE Joint Genome Institute (JGI-PGF)"/>
            <person name="Walter F."/>
            <person name="Albersmeier A."/>
            <person name="Kalinowski J."/>
            <person name="Ruckert C."/>
        </authorList>
    </citation>
    <scope>NUCLEOTIDE SEQUENCE</scope>
    <source>
        <strain evidence="12">CGMCC 1.10998</strain>
    </source>
</reference>
<reference evidence="12" key="2">
    <citation type="submission" date="2020-09" db="EMBL/GenBank/DDBJ databases">
        <authorList>
            <person name="Sun Q."/>
            <person name="Zhou Y."/>
        </authorList>
    </citation>
    <scope>NUCLEOTIDE SEQUENCE</scope>
    <source>
        <strain evidence="12">CGMCC 1.10998</strain>
    </source>
</reference>
<dbReference type="RefSeq" id="WP_188569282.1">
    <property type="nucleotide sequence ID" value="NZ_BMED01000008.1"/>
</dbReference>
<feature type="region of interest" description="Disordered" evidence="11">
    <location>
        <begin position="112"/>
        <end position="146"/>
    </location>
</feature>
<evidence type="ECO:0000256" key="1">
    <source>
        <dbReference type="ARBA" id="ARBA00004413"/>
    </source>
</evidence>
<evidence type="ECO:0000256" key="4">
    <source>
        <dbReference type="ARBA" id="ARBA00022448"/>
    </source>
</evidence>
<organism evidence="12 13">
    <name type="scientific">Undibacterium terreum</name>
    <dbReference type="NCBI Taxonomy" id="1224302"/>
    <lineage>
        <taxon>Bacteria</taxon>
        <taxon>Pseudomonadati</taxon>
        <taxon>Pseudomonadota</taxon>
        <taxon>Betaproteobacteria</taxon>
        <taxon>Burkholderiales</taxon>
        <taxon>Oxalobacteraceae</taxon>
        <taxon>Undibacterium</taxon>
    </lineage>
</organism>
<feature type="compositionally biased region" description="Basic and acidic residues" evidence="11">
    <location>
        <begin position="125"/>
        <end position="139"/>
    </location>
</feature>
<name>A0A916XRW9_9BURK</name>
<comment type="caution">
    <text evidence="12">The sequence shown here is derived from an EMBL/GenBank/DDBJ whole genome shotgun (WGS) entry which is preliminary data.</text>
</comment>
<dbReference type="Gene3D" id="1.10.287.1700">
    <property type="match status" value="1"/>
</dbReference>
<keyword evidence="12" id="KW-0282">Flagellum</keyword>
<dbReference type="GO" id="GO:0006935">
    <property type="term" value="P:chemotaxis"/>
    <property type="evidence" value="ECO:0007669"/>
    <property type="project" value="UniProtKB-KW"/>
</dbReference>
<dbReference type="GO" id="GO:0009288">
    <property type="term" value="C:bacterial-type flagellum"/>
    <property type="evidence" value="ECO:0007669"/>
    <property type="project" value="InterPro"/>
</dbReference>
<dbReference type="EMBL" id="BMED01000008">
    <property type="protein sequence ID" value="GGC99786.1"/>
    <property type="molecule type" value="Genomic_DNA"/>
</dbReference>
<dbReference type="GO" id="GO:0005886">
    <property type="term" value="C:plasma membrane"/>
    <property type="evidence" value="ECO:0007669"/>
    <property type="project" value="UniProtKB-SubCell"/>
</dbReference>
<feature type="compositionally biased region" description="Polar residues" evidence="11">
    <location>
        <begin position="112"/>
        <end position="124"/>
    </location>
</feature>
<keyword evidence="4" id="KW-0813">Transport</keyword>
<evidence type="ECO:0000313" key="13">
    <source>
        <dbReference type="Proteomes" id="UP000637423"/>
    </source>
</evidence>
<dbReference type="GO" id="GO:0044781">
    <property type="term" value="P:bacterial-type flagellum organization"/>
    <property type="evidence" value="ECO:0007669"/>
    <property type="project" value="UniProtKB-KW"/>
</dbReference>
<evidence type="ECO:0000256" key="11">
    <source>
        <dbReference type="SAM" id="MobiDB-lite"/>
    </source>
</evidence>
<dbReference type="InterPro" id="IPR053716">
    <property type="entry name" value="Flag_assembly_chemotaxis_eff"/>
</dbReference>
<evidence type="ECO:0000256" key="8">
    <source>
        <dbReference type="ARBA" id="ARBA00022927"/>
    </source>
</evidence>
<protein>
    <recommendedName>
        <fullName evidence="3">Flagellar FliJ protein</fullName>
    </recommendedName>
</protein>
<dbReference type="PANTHER" id="PTHR38786">
    <property type="entry name" value="FLAGELLAR FLIJ PROTEIN"/>
    <property type="match status" value="1"/>
</dbReference>
<proteinExistence type="inferred from homology"/>
<dbReference type="InterPro" id="IPR052570">
    <property type="entry name" value="FliJ"/>
</dbReference>
<evidence type="ECO:0000256" key="10">
    <source>
        <dbReference type="ARBA" id="ARBA00023225"/>
    </source>
</evidence>
<keyword evidence="10" id="KW-1006">Bacterial flagellum protein export</keyword>
<evidence type="ECO:0000256" key="7">
    <source>
        <dbReference type="ARBA" id="ARBA00022795"/>
    </source>
</evidence>
<dbReference type="PANTHER" id="PTHR38786:SF1">
    <property type="entry name" value="FLAGELLAR FLIJ PROTEIN"/>
    <property type="match status" value="1"/>
</dbReference>
<dbReference type="GO" id="GO:0071973">
    <property type="term" value="P:bacterial-type flagellum-dependent cell motility"/>
    <property type="evidence" value="ECO:0007669"/>
    <property type="project" value="InterPro"/>
</dbReference>
<evidence type="ECO:0000256" key="2">
    <source>
        <dbReference type="ARBA" id="ARBA00010004"/>
    </source>
</evidence>
<evidence type="ECO:0000256" key="3">
    <source>
        <dbReference type="ARBA" id="ARBA00020392"/>
    </source>
</evidence>
<sequence length="146" mass="17067">MTQKSPLNTLIEIEEKNTDDAAKRLGNAIRAHEETQKKLALLVQYRDDYDSRFQDGAAKGLSITQYHNFQSFIRKLDSAIDGQKQVVKDAEHKIQLARQLWQDHERKRLSYGTLQNRAEVSQQSKEAKRDQKAMDEHASRSFFYKR</sequence>
<evidence type="ECO:0000313" key="12">
    <source>
        <dbReference type="EMBL" id="GGC99786.1"/>
    </source>
</evidence>
<keyword evidence="12" id="KW-0969">Cilium</keyword>
<keyword evidence="12" id="KW-0966">Cell projection</keyword>
<dbReference type="Proteomes" id="UP000637423">
    <property type="component" value="Unassembled WGS sequence"/>
</dbReference>
<evidence type="ECO:0000256" key="6">
    <source>
        <dbReference type="ARBA" id="ARBA00022500"/>
    </source>
</evidence>
<comment type="similarity">
    <text evidence="2">Belongs to the FliJ family.</text>
</comment>
<keyword evidence="13" id="KW-1185">Reference proteome</keyword>
<dbReference type="NCBIfam" id="TIGR02473">
    <property type="entry name" value="flagell_FliJ"/>
    <property type="match status" value="1"/>
</dbReference>
<dbReference type="GO" id="GO:0015031">
    <property type="term" value="P:protein transport"/>
    <property type="evidence" value="ECO:0007669"/>
    <property type="project" value="UniProtKB-KW"/>
</dbReference>
<accession>A0A916XRW9</accession>
<evidence type="ECO:0000256" key="9">
    <source>
        <dbReference type="ARBA" id="ARBA00023136"/>
    </source>
</evidence>
<dbReference type="GO" id="GO:0003774">
    <property type="term" value="F:cytoskeletal motor activity"/>
    <property type="evidence" value="ECO:0007669"/>
    <property type="project" value="InterPro"/>
</dbReference>
<comment type="subcellular location">
    <subcellularLocation>
        <location evidence="1">Cell membrane</location>
        <topology evidence="1">Peripheral membrane protein</topology>
        <orientation evidence="1">Cytoplasmic side</orientation>
    </subcellularLocation>
</comment>
<evidence type="ECO:0000256" key="5">
    <source>
        <dbReference type="ARBA" id="ARBA00022475"/>
    </source>
</evidence>
<dbReference type="AlphaFoldDB" id="A0A916XRW9"/>
<dbReference type="PRINTS" id="PR01004">
    <property type="entry name" value="FLGFLIJ"/>
</dbReference>
<dbReference type="Pfam" id="PF02050">
    <property type="entry name" value="FliJ"/>
    <property type="match status" value="1"/>
</dbReference>
<dbReference type="InterPro" id="IPR018006">
    <property type="entry name" value="Flag_FliJ_proteobac"/>
</dbReference>
<dbReference type="PIRSF" id="PIRSF019404">
    <property type="entry name" value="FliJ"/>
    <property type="match status" value="1"/>
</dbReference>